<feature type="non-terminal residue" evidence="1">
    <location>
        <position position="1"/>
    </location>
</feature>
<sequence>MMNSASSISMEGARLRCRHESRMHSPMRSVRMQWSSTSSNCFSHSWIRETSLEASTSPLGKLLMNLSVFSWCSLLASVIRLKYLLMQCSAQPSSRSTNLNSWCQMWKNSSILSSVSPDSSLQCSSAWPKPSVTSVMILWSPATSPAAATTHAATTNLASETIVHYPLTRQAHLP</sequence>
<name>A0A146JVQ7_CONPF</name>
<dbReference type="AlphaFoldDB" id="A0A146JVQ7"/>
<organism evidence="1">
    <name type="scientific">Conogethes punctiferalis</name>
    <name type="common">Durian fruit borer</name>
    <name type="synonym">Astura punctiferalis</name>
    <dbReference type="NCBI Taxonomy" id="1133088"/>
    <lineage>
        <taxon>Eukaryota</taxon>
        <taxon>Metazoa</taxon>
        <taxon>Ecdysozoa</taxon>
        <taxon>Arthropoda</taxon>
        <taxon>Hexapoda</taxon>
        <taxon>Insecta</taxon>
        <taxon>Pterygota</taxon>
        <taxon>Neoptera</taxon>
        <taxon>Endopterygota</taxon>
        <taxon>Lepidoptera</taxon>
        <taxon>Glossata</taxon>
        <taxon>Ditrysia</taxon>
        <taxon>Pyraloidea</taxon>
        <taxon>Crambidae</taxon>
        <taxon>Spilomelinae</taxon>
        <taxon>Conogethes</taxon>
    </lineage>
</organism>
<evidence type="ECO:0000313" key="1">
    <source>
        <dbReference type="EMBL" id="JAP88610.1"/>
    </source>
</evidence>
<feature type="non-terminal residue" evidence="1">
    <location>
        <position position="174"/>
    </location>
</feature>
<proteinExistence type="evidence at transcript level"/>
<dbReference type="EMBL" id="GEDO01000016">
    <property type="protein sequence ID" value="JAP88610.1"/>
    <property type="molecule type" value="mRNA"/>
</dbReference>
<reference evidence="1" key="1">
    <citation type="submission" date="2015-12" db="EMBL/GenBank/DDBJ databases">
        <title>Antennal transcriptome and differential expression of olfactory genes in the yellow peach moth, Conogethes punctiferalis (Guen e) (Lepidoptera: Crambidae).</title>
        <authorList>
            <person name="Du Y."/>
        </authorList>
    </citation>
    <scope>NUCLEOTIDE SEQUENCE</scope>
    <source>
        <tissue evidence="1">Antennae</tissue>
    </source>
</reference>
<protein>
    <submittedName>
        <fullName evidence="1">OBP</fullName>
    </submittedName>
</protein>
<accession>A0A146JVQ7</accession>